<dbReference type="SUPFAM" id="SSF51445">
    <property type="entry name" value="(Trans)glycosidases"/>
    <property type="match status" value="1"/>
</dbReference>
<comment type="similarity">
    <text evidence="1 2">Belongs to the glycosyl hydrolase 31 family.</text>
</comment>
<dbReference type="InterPro" id="IPR048395">
    <property type="entry name" value="Glyco_hydro_31_C"/>
</dbReference>
<reference evidence="5 6" key="1">
    <citation type="journal article" date="2014" name="Genome Announc.">
        <title>Draft Genome Sequences of Marine Flavobacterium Algibacter lectus Strains SS8 and NR4.</title>
        <authorList>
            <person name="Takatani N."/>
            <person name="Nakanishi M."/>
            <person name="Meirelles P."/>
            <person name="Mino S."/>
            <person name="Suda W."/>
            <person name="Oshima K."/>
            <person name="Hattori M."/>
            <person name="Ohkuma M."/>
            <person name="Hosokawa M."/>
            <person name="Miyashita K."/>
            <person name="Thompson F.L."/>
            <person name="Niwa A."/>
            <person name="Sawabe T."/>
            <person name="Sawabe T."/>
        </authorList>
    </citation>
    <scope>NUCLEOTIDE SEQUENCE [LARGE SCALE GENOMIC DNA]</scope>
    <source>
        <strain evidence="6">JCM19274</strain>
    </source>
</reference>
<dbReference type="GO" id="GO:0005975">
    <property type="term" value="P:carbohydrate metabolic process"/>
    <property type="evidence" value="ECO:0007669"/>
    <property type="project" value="InterPro"/>
</dbReference>
<sequence length="217" mass="25321">MAGVPYWTHDIGGFFRDSKSLNPIYDSQYTNPEYIELLTRWFQFGAFSPIFRIHGYVSETEIWRYNKDFETTARKFIDTRYKLMPYIYSEAWKVTTQGKLMMSPLVYHYPNDKNTWGIKDQFFFGESLMICNVTEYQQRQKEIYLPEGIWYNFWTGKKVKATGKITIETPLDETPIFVKAGSILPIGPKVQFATELTKDPIEIVVYPGADGGICSLF</sequence>
<keyword evidence="2" id="KW-0326">Glycosidase</keyword>
<evidence type="ECO:0000256" key="2">
    <source>
        <dbReference type="RuleBase" id="RU361185"/>
    </source>
</evidence>
<feature type="domain" description="Glycosyl hydrolase family 31 C-terminal" evidence="4">
    <location>
        <begin position="98"/>
        <end position="184"/>
    </location>
</feature>
<dbReference type="InterPro" id="IPR017853">
    <property type="entry name" value="GH"/>
</dbReference>
<dbReference type="Pfam" id="PF01055">
    <property type="entry name" value="Glyco_hydro_31_2nd"/>
    <property type="match status" value="1"/>
</dbReference>
<dbReference type="InterPro" id="IPR000322">
    <property type="entry name" value="Glyco_hydro_31_TIM"/>
</dbReference>
<name>A0A090WTF7_9FLAO</name>
<dbReference type="SUPFAM" id="SSF51011">
    <property type="entry name" value="Glycosyl hydrolase domain"/>
    <property type="match status" value="1"/>
</dbReference>
<dbReference type="InterPro" id="IPR051816">
    <property type="entry name" value="Glycosyl_Hydrolase_31"/>
</dbReference>
<evidence type="ECO:0000259" key="3">
    <source>
        <dbReference type="Pfam" id="PF01055"/>
    </source>
</evidence>
<organism evidence="5 6">
    <name type="scientific">Algibacter lectus</name>
    <dbReference type="NCBI Taxonomy" id="221126"/>
    <lineage>
        <taxon>Bacteria</taxon>
        <taxon>Pseudomonadati</taxon>
        <taxon>Bacteroidota</taxon>
        <taxon>Flavobacteriia</taxon>
        <taxon>Flavobacteriales</taxon>
        <taxon>Flavobacteriaceae</taxon>
        <taxon>Algibacter</taxon>
    </lineage>
</organism>
<feature type="domain" description="Glycoside hydrolase family 31 TIM barrel" evidence="3">
    <location>
        <begin position="1"/>
        <end position="89"/>
    </location>
</feature>
<evidence type="ECO:0000256" key="1">
    <source>
        <dbReference type="ARBA" id="ARBA00007806"/>
    </source>
</evidence>
<evidence type="ECO:0000313" key="6">
    <source>
        <dbReference type="Proteomes" id="UP000029643"/>
    </source>
</evidence>
<dbReference type="Proteomes" id="UP000029643">
    <property type="component" value="Unassembled WGS sequence"/>
</dbReference>
<dbReference type="Gene3D" id="3.20.20.80">
    <property type="entry name" value="Glycosidases"/>
    <property type="match status" value="1"/>
</dbReference>
<evidence type="ECO:0000259" key="4">
    <source>
        <dbReference type="Pfam" id="PF21365"/>
    </source>
</evidence>
<dbReference type="PANTHER" id="PTHR43863">
    <property type="entry name" value="HYDROLASE, PUTATIVE (AFU_ORTHOLOGUE AFUA_1G03140)-RELATED"/>
    <property type="match status" value="1"/>
</dbReference>
<comment type="caution">
    <text evidence="5">The sequence shown here is derived from an EMBL/GenBank/DDBJ whole genome shotgun (WGS) entry which is preliminary data.</text>
</comment>
<dbReference type="PANTHER" id="PTHR43863:SF2">
    <property type="entry name" value="MALTASE-GLUCOAMYLASE"/>
    <property type="match status" value="1"/>
</dbReference>
<dbReference type="Gene3D" id="2.60.40.1180">
    <property type="entry name" value="Golgi alpha-mannosidase II"/>
    <property type="match status" value="1"/>
</dbReference>
<dbReference type="AlphaFoldDB" id="A0A090WTF7"/>
<gene>
    <name evidence="5" type="ORF">JCM19274_1986</name>
</gene>
<dbReference type="Pfam" id="PF21365">
    <property type="entry name" value="Glyco_hydro_31_3rd"/>
    <property type="match status" value="1"/>
</dbReference>
<dbReference type="GO" id="GO:0004553">
    <property type="term" value="F:hydrolase activity, hydrolyzing O-glycosyl compounds"/>
    <property type="evidence" value="ECO:0007669"/>
    <property type="project" value="InterPro"/>
</dbReference>
<accession>A0A090WTF7</accession>
<proteinExistence type="inferred from homology"/>
<dbReference type="InterPro" id="IPR013780">
    <property type="entry name" value="Glyco_hydro_b"/>
</dbReference>
<dbReference type="EMBL" id="BBNU01000006">
    <property type="protein sequence ID" value="GAL79478.1"/>
    <property type="molecule type" value="Genomic_DNA"/>
</dbReference>
<evidence type="ECO:0000313" key="5">
    <source>
        <dbReference type="EMBL" id="GAL79478.1"/>
    </source>
</evidence>
<keyword evidence="2" id="KW-0378">Hydrolase</keyword>
<protein>
    <submittedName>
        <fullName evidence="5">Alpha-xylosidase</fullName>
    </submittedName>
</protein>